<accession>A0ABS4E631</accession>
<evidence type="ECO:0000256" key="8">
    <source>
        <dbReference type="ARBA" id="ARBA00048923"/>
    </source>
</evidence>
<dbReference type="InterPro" id="IPR050832">
    <property type="entry name" value="Bact_Acetyltransf"/>
</dbReference>
<dbReference type="GO" id="GO:0047663">
    <property type="term" value="F:aminoglycoside 6'-N-acetyltransferase activity"/>
    <property type="evidence" value="ECO:0007669"/>
    <property type="project" value="UniProtKB-EC"/>
</dbReference>
<protein>
    <recommendedName>
        <fullName evidence="3 9">Aminoglycoside N(6')-acetyltransferase type 1</fullName>
        <ecNumber evidence="2 9">2.3.1.82</ecNumber>
    </recommendedName>
    <alternativeName>
        <fullName evidence="7 9">Aminoglycoside resistance protein</fullName>
    </alternativeName>
</protein>
<dbReference type="PIRSF" id="PIRSF000452">
    <property type="entry name" value="6-N-acetyltransf"/>
    <property type="match status" value="1"/>
</dbReference>
<comment type="subunit">
    <text evidence="1 9">Homodimer.</text>
</comment>
<evidence type="ECO:0000256" key="9">
    <source>
        <dbReference type="PIRNR" id="PIRNR000452"/>
    </source>
</evidence>
<dbReference type="CDD" id="cd04301">
    <property type="entry name" value="NAT_SF"/>
    <property type="match status" value="1"/>
</dbReference>
<dbReference type="PANTHER" id="PTHR43877">
    <property type="entry name" value="AMINOALKYLPHOSPHONATE N-ACETYLTRANSFERASE-RELATED-RELATED"/>
    <property type="match status" value="1"/>
</dbReference>
<dbReference type="Pfam" id="PF00583">
    <property type="entry name" value="Acetyltransf_1"/>
    <property type="match status" value="1"/>
</dbReference>
<gene>
    <name evidence="11" type="ORF">J2Z17_004839</name>
</gene>
<evidence type="ECO:0000259" key="10">
    <source>
        <dbReference type="PROSITE" id="PS51186"/>
    </source>
</evidence>
<evidence type="ECO:0000256" key="7">
    <source>
        <dbReference type="ARBA" id="ARBA00029660"/>
    </source>
</evidence>
<dbReference type="PROSITE" id="PS51186">
    <property type="entry name" value="GNAT"/>
    <property type="match status" value="1"/>
</dbReference>
<keyword evidence="5 9" id="KW-0046">Antibiotic resistance</keyword>
<proteinExistence type="predicted"/>
<name>A0ABS4E631_9HYPH</name>
<dbReference type="RefSeq" id="WP_209949149.1">
    <property type="nucleotide sequence ID" value="NZ_JAGGJU010000017.1"/>
</dbReference>
<evidence type="ECO:0000313" key="12">
    <source>
        <dbReference type="Proteomes" id="UP000759443"/>
    </source>
</evidence>
<comment type="catalytic activity">
    <reaction evidence="8 9">
        <text>kanamycin B + acetyl-CoA = N(6')-acetylkanamycin B + CoA + H(+)</text>
        <dbReference type="Rhea" id="RHEA:16449"/>
        <dbReference type="ChEBI" id="CHEBI:15378"/>
        <dbReference type="ChEBI" id="CHEBI:57287"/>
        <dbReference type="ChEBI" id="CHEBI:57288"/>
        <dbReference type="ChEBI" id="CHEBI:58390"/>
        <dbReference type="ChEBI" id="CHEBI:58549"/>
        <dbReference type="EC" id="2.3.1.82"/>
    </reaction>
</comment>
<dbReference type="EMBL" id="JAGGJU010000017">
    <property type="protein sequence ID" value="MBP1853378.1"/>
    <property type="molecule type" value="Genomic_DNA"/>
</dbReference>
<feature type="domain" description="N-acetyltransferase" evidence="10">
    <location>
        <begin position="9"/>
        <end position="156"/>
    </location>
</feature>
<dbReference type="NCBIfam" id="NF043067">
    <property type="entry name" value="AAC_6p_group_E"/>
    <property type="match status" value="1"/>
</dbReference>
<evidence type="ECO:0000256" key="5">
    <source>
        <dbReference type="ARBA" id="ARBA00023251"/>
    </source>
</evidence>
<keyword evidence="6 9" id="KW-0012">Acyltransferase</keyword>
<evidence type="ECO:0000256" key="3">
    <source>
        <dbReference type="ARBA" id="ARBA00017677"/>
    </source>
</evidence>
<evidence type="ECO:0000256" key="2">
    <source>
        <dbReference type="ARBA" id="ARBA00012888"/>
    </source>
</evidence>
<dbReference type="InterPro" id="IPR016181">
    <property type="entry name" value="Acyl_CoA_acyltransferase"/>
</dbReference>
<evidence type="ECO:0000256" key="6">
    <source>
        <dbReference type="ARBA" id="ARBA00023315"/>
    </source>
</evidence>
<dbReference type="Gene3D" id="3.40.630.30">
    <property type="match status" value="1"/>
</dbReference>
<comment type="function">
    <text evidence="9">Catalyzes the transfer of an acetyl group from acetyl-CoA to the 6'-amino group of aminoglycoside molecules conferring resistance to antibiotics containing the purpurosamine ring.</text>
</comment>
<sequence length="156" mass="17420">MDAATQRKLSISQANETDLNDWLPLRQALWGEETEPKRLKETMRELVRRGDRYCIFLARGPAGKALGFAEASLRLDYVNGCETSPVAFLEGIFVVPDARRGGCARQLVEAVTAWAMARGVSELAADVTIDNLVSQQMHEALGFQETERVVYFKKTL</sequence>
<reference evidence="11 12" key="1">
    <citation type="submission" date="2021-03" db="EMBL/GenBank/DDBJ databases">
        <title>Genomic Encyclopedia of Type Strains, Phase IV (KMG-IV): sequencing the most valuable type-strain genomes for metagenomic binning, comparative biology and taxonomic classification.</title>
        <authorList>
            <person name="Goeker M."/>
        </authorList>
    </citation>
    <scope>NUCLEOTIDE SEQUENCE [LARGE SCALE GENOMIC DNA]</scope>
    <source>
        <strain evidence="11 12">DSM 21600</strain>
    </source>
</reference>
<comment type="caution">
    <text evidence="11">The sequence shown here is derived from an EMBL/GenBank/DDBJ whole genome shotgun (WGS) entry which is preliminary data.</text>
</comment>
<dbReference type="InterPro" id="IPR000182">
    <property type="entry name" value="GNAT_dom"/>
</dbReference>
<keyword evidence="12" id="KW-1185">Reference proteome</keyword>
<dbReference type="EC" id="2.3.1.82" evidence="2 9"/>
<dbReference type="Proteomes" id="UP000759443">
    <property type="component" value="Unassembled WGS sequence"/>
</dbReference>
<evidence type="ECO:0000313" key="11">
    <source>
        <dbReference type="EMBL" id="MBP1853378.1"/>
    </source>
</evidence>
<organism evidence="11 12">
    <name type="scientific">Rhizobium halophytocola</name>
    <dbReference type="NCBI Taxonomy" id="735519"/>
    <lineage>
        <taxon>Bacteria</taxon>
        <taxon>Pseudomonadati</taxon>
        <taxon>Pseudomonadota</taxon>
        <taxon>Alphaproteobacteria</taxon>
        <taxon>Hyphomicrobiales</taxon>
        <taxon>Rhizobiaceae</taxon>
        <taxon>Rhizobium/Agrobacterium group</taxon>
        <taxon>Rhizobium</taxon>
    </lineage>
</organism>
<dbReference type="InterPro" id="IPR024170">
    <property type="entry name" value="Aminoglycoside_N6-AcTrfrase"/>
</dbReference>
<evidence type="ECO:0000256" key="1">
    <source>
        <dbReference type="ARBA" id="ARBA00011738"/>
    </source>
</evidence>
<keyword evidence="4 9" id="KW-0808">Transferase</keyword>
<dbReference type="SUPFAM" id="SSF55729">
    <property type="entry name" value="Acyl-CoA N-acyltransferases (Nat)"/>
    <property type="match status" value="1"/>
</dbReference>
<evidence type="ECO:0000256" key="4">
    <source>
        <dbReference type="ARBA" id="ARBA00022679"/>
    </source>
</evidence>